<dbReference type="PANTHER" id="PTHR32089">
    <property type="entry name" value="METHYL-ACCEPTING CHEMOTAXIS PROTEIN MCPB"/>
    <property type="match status" value="1"/>
</dbReference>
<feature type="transmembrane region" description="Helical" evidence="6">
    <location>
        <begin position="12"/>
        <end position="31"/>
    </location>
</feature>
<evidence type="ECO:0000256" key="6">
    <source>
        <dbReference type="SAM" id="Phobius"/>
    </source>
</evidence>
<dbReference type="PANTHER" id="PTHR32089:SF120">
    <property type="entry name" value="METHYL-ACCEPTING CHEMOTAXIS PROTEIN TLPQ"/>
    <property type="match status" value="1"/>
</dbReference>
<dbReference type="SMART" id="SM00283">
    <property type="entry name" value="MA"/>
    <property type="match status" value="1"/>
</dbReference>
<accession>A0ABW9G9D5</accession>
<evidence type="ECO:0000256" key="3">
    <source>
        <dbReference type="ARBA" id="ARBA00029447"/>
    </source>
</evidence>
<evidence type="ECO:0000313" key="9">
    <source>
        <dbReference type="EMBL" id="MFM2486304.1"/>
    </source>
</evidence>
<evidence type="ECO:0000259" key="8">
    <source>
        <dbReference type="PROSITE" id="PS50885"/>
    </source>
</evidence>
<dbReference type="PRINTS" id="PR00260">
    <property type="entry name" value="CHEMTRNSDUCR"/>
</dbReference>
<evidence type="ECO:0000313" key="10">
    <source>
        <dbReference type="Proteomes" id="UP001629953"/>
    </source>
</evidence>
<comment type="subcellular location">
    <subcellularLocation>
        <location evidence="1">Membrane</location>
    </subcellularLocation>
</comment>
<comment type="similarity">
    <text evidence="3">Belongs to the methyl-accepting chemotaxis (MCP) protein family.</text>
</comment>
<dbReference type="PROSITE" id="PS50111">
    <property type="entry name" value="CHEMOTAXIS_TRANSDUC_2"/>
    <property type="match status" value="1"/>
</dbReference>
<dbReference type="SUPFAM" id="SSF58104">
    <property type="entry name" value="Methyl-accepting chemotaxis protein (MCP) signaling domain"/>
    <property type="match status" value="1"/>
</dbReference>
<dbReference type="Gene3D" id="1.10.287.950">
    <property type="entry name" value="Methyl-accepting chemotaxis protein"/>
    <property type="match status" value="1"/>
</dbReference>
<dbReference type="InterPro" id="IPR024478">
    <property type="entry name" value="HlyB_4HB_MCP"/>
</dbReference>
<dbReference type="EMBL" id="JBEQCT010000007">
    <property type="protein sequence ID" value="MFM2486304.1"/>
    <property type="molecule type" value="Genomic_DNA"/>
</dbReference>
<dbReference type="Pfam" id="PF00015">
    <property type="entry name" value="MCPsignal"/>
    <property type="match status" value="1"/>
</dbReference>
<proteinExistence type="inferred from homology"/>
<dbReference type="InterPro" id="IPR004090">
    <property type="entry name" value="Chemotax_Me-accpt_rcpt"/>
</dbReference>
<dbReference type="RefSeq" id="WP_408624589.1">
    <property type="nucleotide sequence ID" value="NZ_JBEQCT010000007.1"/>
</dbReference>
<keyword evidence="6" id="KW-0812">Transmembrane</keyword>
<organism evidence="9 10">
    <name type="scientific">Celerinatantimonas yamalensis</name>
    <dbReference type="NCBI Taxonomy" id="559956"/>
    <lineage>
        <taxon>Bacteria</taxon>
        <taxon>Pseudomonadati</taxon>
        <taxon>Pseudomonadota</taxon>
        <taxon>Gammaproteobacteria</taxon>
        <taxon>Celerinatantimonadaceae</taxon>
        <taxon>Celerinatantimonas</taxon>
    </lineage>
</organism>
<feature type="compositionally biased region" description="Polar residues" evidence="5">
    <location>
        <begin position="279"/>
        <end position="298"/>
    </location>
</feature>
<evidence type="ECO:0000259" key="7">
    <source>
        <dbReference type="PROSITE" id="PS50111"/>
    </source>
</evidence>
<feature type="domain" description="HAMP" evidence="8">
    <location>
        <begin position="213"/>
        <end position="265"/>
    </location>
</feature>
<sequence>MKFNNIRIAYRAIISFGLIAVILTIVGGFSIQQMHRINEASTEIVGNWLPSIRYNDNLLYLFKEIQTLDYQHVLETTPEGMQKISTSIQKVAEQITQNENNYKKLINPNSDEEKSLFSSYQAKKSHYLKMQTELIALSEKNENKQALEYLKTMEDEAEQVNTSLKNLIQFNDKGAANASTVGDKRYEFSLMAIIACIIASFVLMLLIGIVFTHSIVNPLAKAIQCVQMIAKGNLTQLIEINGKDEPAQVMRAMQSMQQQLRETISQISGVSSSLSSASTQLNQQAEQNNRDMQQQDSELQSAATAVTELTVAIEDVAQNVNSASDATGLANQSVAESLKQVHLTAERTHSVGEMITRANDQSKSLSQRVSEITNVLDVIRSIADQTNLLALNAAIEAARAGEHGRGFAVVADEVRTLAQRTQSSTSEIEVTIQTVQNESKESVELMQDSQQQAQQMETNAMDTRHSIDIIATQIEDISQRTLLIASAAQEQAAVAQEVDKNLSNIKDISRTIIQGATETMSASRQLSSLAEQLKERVSHFQL</sequence>
<dbReference type="SMART" id="SM00304">
    <property type="entry name" value="HAMP"/>
    <property type="match status" value="1"/>
</dbReference>
<feature type="region of interest" description="Disordered" evidence="5">
    <location>
        <begin position="278"/>
        <end position="298"/>
    </location>
</feature>
<evidence type="ECO:0000256" key="4">
    <source>
        <dbReference type="PROSITE-ProRule" id="PRU00284"/>
    </source>
</evidence>
<gene>
    <name evidence="9" type="ORF">ABUE30_14740</name>
</gene>
<reference evidence="9 10" key="1">
    <citation type="journal article" date="2013" name="Int. J. Syst. Evol. Microbiol.">
        <title>Celerinatantimonas yamalensis sp. nov., a cold-adapted diazotrophic bacterium from a cold permafrost brine.</title>
        <authorList>
            <person name="Shcherbakova V."/>
            <person name="Chuvilskaya N."/>
            <person name="Rivkina E."/>
            <person name="Demidov N."/>
            <person name="Uchaeva V."/>
            <person name="Suetin S."/>
            <person name="Suzina N."/>
            <person name="Gilichinsky D."/>
        </authorList>
    </citation>
    <scope>NUCLEOTIDE SEQUENCE [LARGE SCALE GENOMIC DNA]</scope>
    <source>
        <strain evidence="9 10">C7</strain>
    </source>
</reference>
<dbReference type="InterPro" id="IPR003660">
    <property type="entry name" value="HAMP_dom"/>
</dbReference>
<dbReference type="Pfam" id="PF00672">
    <property type="entry name" value="HAMP"/>
    <property type="match status" value="1"/>
</dbReference>
<keyword evidence="6" id="KW-1133">Transmembrane helix</keyword>
<feature type="domain" description="Methyl-accepting transducer" evidence="7">
    <location>
        <begin position="270"/>
        <end position="506"/>
    </location>
</feature>
<keyword evidence="6" id="KW-0472">Membrane</keyword>
<feature type="transmembrane region" description="Helical" evidence="6">
    <location>
        <begin position="188"/>
        <end position="211"/>
    </location>
</feature>
<dbReference type="Proteomes" id="UP001629953">
    <property type="component" value="Unassembled WGS sequence"/>
</dbReference>
<protein>
    <submittedName>
        <fullName evidence="9">Methyl-accepting chemotaxis protein</fullName>
    </submittedName>
</protein>
<keyword evidence="2 4" id="KW-0807">Transducer</keyword>
<evidence type="ECO:0000256" key="2">
    <source>
        <dbReference type="ARBA" id="ARBA00023224"/>
    </source>
</evidence>
<comment type="caution">
    <text evidence="9">The sequence shown here is derived from an EMBL/GenBank/DDBJ whole genome shotgun (WGS) entry which is preliminary data.</text>
</comment>
<evidence type="ECO:0000256" key="5">
    <source>
        <dbReference type="SAM" id="MobiDB-lite"/>
    </source>
</evidence>
<name>A0ABW9G9D5_9GAMM</name>
<evidence type="ECO:0000256" key="1">
    <source>
        <dbReference type="ARBA" id="ARBA00004370"/>
    </source>
</evidence>
<dbReference type="PROSITE" id="PS50885">
    <property type="entry name" value="HAMP"/>
    <property type="match status" value="1"/>
</dbReference>
<dbReference type="Pfam" id="PF12729">
    <property type="entry name" value="4HB_MCP_1"/>
    <property type="match status" value="1"/>
</dbReference>
<dbReference type="CDD" id="cd06225">
    <property type="entry name" value="HAMP"/>
    <property type="match status" value="1"/>
</dbReference>
<dbReference type="InterPro" id="IPR004089">
    <property type="entry name" value="MCPsignal_dom"/>
</dbReference>
<keyword evidence="10" id="KW-1185">Reference proteome</keyword>